<gene>
    <name evidence="2" type="ORF">RRG08_058508</name>
</gene>
<keyword evidence="1" id="KW-0732">Signal</keyword>
<feature type="chain" id="PRO_5042260727" evidence="1">
    <location>
        <begin position="22"/>
        <end position="168"/>
    </location>
</feature>
<dbReference type="AlphaFoldDB" id="A0AAE1DPB3"/>
<dbReference type="EMBL" id="JAWDGP010003176">
    <property type="protein sequence ID" value="KAK3776758.1"/>
    <property type="molecule type" value="Genomic_DNA"/>
</dbReference>
<protein>
    <submittedName>
        <fullName evidence="2">Uncharacterized protein</fullName>
    </submittedName>
</protein>
<dbReference type="Proteomes" id="UP001283361">
    <property type="component" value="Unassembled WGS sequence"/>
</dbReference>
<keyword evidence="3" id="KW-1185">Reference proteome</keyword>
<organism evidence="2 3">
    <name type="scientific">Elysia crispata</name>
    <name type="common">lettuce slug</name>
    <dbReference type="NCBI Taxonomy" id="231223"/>
    <lineage>
        <taxon>Eukaryota</taxon>
        <taxon>Metazoa</taxon>
        <taxon>Spiralia</taxon>
        <taxon>Lophotrochozoa</taxon>
        <taxon>Mollusca</taxon>
        <taxon>Gastropoda</taxon>
        <taxon>Heterobranchia</taxon>
        <taxon>Euthyneura</taxon>
        <taxon>Panpulmonata</taxon>
        <taxon>Sacoglossa</taxon>
        <taxon>Placobranchoidea</taxon>
        <taxon>Plakobranchidae</taxon>
        <taxon>Elysia</taxon>
    </lineage>
</organism>
<evidence type="ECO:0000313" key="2">
    <source>
        <dbReference type="EMBL" id="KAK3776758.1"/>
    </source>
</evidence>
<name>A0AAE1DPB3_9GAST</name>
<proteinExistence type="predicted"/>
<feature type="signal peptide" evidence="1">
    <location>
        <begin position="1"/>
        <end position="21"/>
    </location>
</feature>
<evidence type="ECO:0000313" key="3">
    <source>
        <dbReference type="Proteomes" id="UP001283361"/>
    </source>
</evidence>
<accession>A0AAE1DPB3</accession>
<comment type="caution">
    <text evidence="2">The sequence shown here is derived from an EMBL/GenBank/DDBJ whole genome shotgun (WGS) entry which is preliminary data.</text>
</comment>
<evidence type="ECO:0000256" key="1">
    <source>
        <dbReference type="SAM" id="SignalP"/>
    </source>
</evidence>
<reference evidence="2" key="1">
    <citation type="journal article" date="2023" name="G3 (Bethesda)">
        <title>A reference genome for the long-term kleptoplast-retaining sea slug Elysia crispata morphotype clarki.</title>
        <authorList>
            <person name="Eastman K.E."/>
            <person name="Pendleton A.L."/>
            <person name="Shaikh M.A."/>
            <person name="Suttiyut T."/>
            <person name="Ogas R."/>
            <person name="Tomko P."/>
            <person name="Gavelis G."/>
            <person name="Widhalm J.R."/>
            <person name="Wisecaver J.H."/>
        </authorList>
    </citation>
    <scope>NUCLEOTIDE SEQUENCE</scope>
    <source>
        <strain evidence="2">ECLA1</strain>
    </source>
</reference>
<sequence length="168" mass="18728">MRRPFMVDSSLLLEGFILSLGLINDIKKGTTSYLRGQCTSNNKSTISKLEVILDDYRPNFAEVYLIRKPRTNTTNYSKLFELALGGEKKKAGHEENINPLCHDYDRLGFGHCGRLPYSTTPPIRVSESRAILGVLLTSLSSAVNWVPSVLAPADDIHCNRLNGVMTAW</sequence>